<dbReference type="InterPro" id="IPR008160">
    <property type="entry name" value="Collagen"/>
</dbReference>
<feature type="domain" description="Trimeric autotransporter adhesin YadA-like head" evidence="3">
    <location>
        <begin position="715"/>
        <end position="740"/>
    </location>
</feature>
<evidence type="ECO:0000259" key="3">
    <source>
        <dbReference type="Pfam" id="PF05658"/>
    </source>
</evidence>
<dbReference type="PANTHER" id="PTHR37456:SF6">
    <property type="entry name" value="COLLAGEN ALPHA-1(XXIII) CHAIN-LIKE ISOFORM X2"/>
    <property type="match status" value="1"/>
</dbReference>
<sequence length="987" mass="97329">MKKHLLLCLVLSLCMLVAFSQQKVKDGSVTGNNLPNKDAILELESANKGFLHVRVALKATTNAFPLTAHVAGMMVYNTATDGDVTPGIYYNDGTKWVKSSKGDKGDKGDTGAAGPIGLTGATGAAGPVGLTGPKGDQGLIGATGAQGPAGPIGERGPVGLTGPAGAVGATGAQGIQGEKGDAGAKGEKGDVGPAGLPGSTGATGAQGMQGEKGDTGAKGEKGDVGPAGLPGSTGATGAQGIQGAKGEKGDTGPAGATGAQGIQGEKGDVGPTGSPGLQGLPGTNGINGSNGLPGATGPTGPRGLTGPAGPSGPAGSAGAPGAPGPQGPIGPQGPQGEKGETGPQGNTGPTGSTGNNGNNGQDGRDGAPGPQGPIGPTGPQGPAGAQGGIGLIANGTNTTVTGTGVTGDPYKINTPASTFIQNTTTGVITHTNEAGDVKTANLVSLDAGNLLGTGTDGGARLLVTDLFEPTANNGITVTNSMIQLGGALVKPTTITTSAINTLAIAGLQTGVGTENIVVADANGILKTIMPASIAIEPWQIQGTTNKANANTDNVYQMGTVSLGKDKAIDGVQLDVLGAVRVGVTQTGSVIGNNSISAGTYNEVSGNSSAAFGDSNTVSGISSAAFGASNTVTGIFGTSFGYQNEASAQETAAFGEKTIASAQGATSFGQLTKASGFLSTVFGAYTEASGIAATAFGNGSKASSTNAVAFGNQSIASGPNATAFGSISQATGDAAAAFGYDTRAIGTASASFGKFTRATGNSEFAIGSGSAFNTSVSPTGWNMSDALFQVGNYDNILGGPVSNAVTVLKDGKVGLGGRHVVKPTENLDVMMGNARIRDINSNVSTVTTDRIVVADANGVLKTIATVTPTPQFFYAPSTVMPTVNTNLPANITYNSGTFTVDLYAIYNYQYSMTGNIAGSTRSAIKSPTSTTLPIKAVTELEYFITYFDNSVFDPTSITLSDAGILTYKILPAAVVSEKTFMNIVFKVK</sequence>
<evidence type="ECO:0000256" key="1">
    <source>
        <dbReference type="SAM" id="MobiDB-lite"/>
    </source>
</evidence>
<feature type="region of interest" description="Disordered" evidence="1">
    <location>
        <begin position="141"/>
        <end position="390"/>
    </location>
</feature>
<dbReference type="RefSeq" id="WP_109931179.1">
    <property type="nucleotide sequence ID" value="NZ_QGNY01000006.1"/>
</dbReference>
<evidence type="ECO:0000313" key="5">
    <source>
        <dbReference type="Proteomes" id="UP000245391"/>
    </source>
</evidence>
<feature type="domain" description="Trimeric autotransporter adhesin YadA-like head" evidence="3">
    <location>
        <begin position="687"/>
        <end position="713"/>
    </location>
</feature>
<comment type="caution">
    <text evidence="4">The sequence shown here is derived from an EMBL/GenBank/DDBJ whole genome shotgun (WGS) entry which is preliminary data.</text>
</comment>
<evidence type="ECO:0000313" key="4">
    <source>
        <dbReference type="EMBL" id="PWS30560.1"/>
    </source>
</evidence>
<gene>
    <name evidence="4" type="ORF">DF947_16620</name>
</gene>
<dbReference type="Pfam" id="PF01391">
    <property type="entry name" value="Collagen"/>
    <property type="match status" value="3"/>
</dbReference>
<feature type="compositionally biased region" description="Basic and acidic residues" evidence="1">
    <location>
        <begin position="100"/>
        <end position="109"/>
    </location>
</feature>
<proteinExistence type="predicted"/>
<feature type="compositionally biased region" description="Low complexity" evidence="1">
    <location>
        <begin position="157"/>
        <end position="176"/>
    </location>
</feature>
<keyword evidence="5" id="KW-1185">Reference proteome</keyword>
<dbReference type="Proteomes" id="UP000245391">
    <property type="component" value="Unassembled WGS sequence"/>
</dbReference>
<dbReference type="InterPro" id="IPR050938">
    <property type="entry name" value="Collagen_Structural_Proteins"/>
</dbReference>
<organism evidence="4 5">
    <name type="scientific">Pedobacter paludis</name>
    <dbReference type="NCBI Taxonomy" id="2203212"/>
    <lineage>
        <taxon>Bacteria</taxon>
        <taxon>Pseudomonadati</taxon>
        <taxon>Bacteroidota</taxon>
        <taxon>Sphingobacteriia</taxon>
        <taxon>Sphingobacteriales</taxon>
        <taxon>Sphingobacteriaceae</taxon>
        <taxon>Pedobacter</taxon>
    </lineage>
</organism>
<feature type="compositionally biased region" description="Low complexity" evidence="1">
    <location>
        <begin position="292"/>
        <end position="320"/>
    </location>
</feature>
<dbReference type="InterPro" id="IPR008640">
    <property type="entry name" value="Adhesin_Head_dom"/>
</dbReference>
<protein>
    <recommendedName>
        <fullName evidence="3">Trimeric autotransporter adhesin YadA-like head domain-containing protein</fullName>
    </recommendedName>
</protein>
<dbReference type="AlphaFoldDB" id="A0A317EUC5"/>
<feature type="compositionally biased region" description="Low complexity" evidence="1">
    <location>
        <begin position="341"/>
        <end position="361"/>
    </location>
</feature>
<dbReference type="InterPro" id="IPR011049">
    <property type="entry name" value="Serralysin-like_metalloprot_C"/>
</dbReference>
<accession>A0A317EUC5</accession>
<dbReference type="Pfam" id="PF05658">
    <property type="entry name" value="YadA_head"/>
    <property type="match status" value="2"/>
</dbReference>
<reference evidence="5" key="1">
    <citation type="submission" date="2018-05" db="EMBL/GenBank/DDBJ databases">
        <title>Pedobacter paludis sp. nov., isolated from wetland soil.</title>
        <authorList>
            <person name="Zhang Y."/>
        </authorList>
    </citation>
    <scope>NUCLEOTIDE SEQUENCE [LARGE SCALE GENOMIC DNA]</scope>
    <source>
        <strain evidence="5">R-8</strain>
    </source>
</reference>
<feature type="compositionally biased region" description="Basic and acidic residues" evidence="1">
    <location>
        <begin position="211"/>
        <end position="223"/>
    </location>
</feature>
<feature type="chain" id="PRO_5016354990" description="Trimeric autotransporter adhesin YadA-like head domain-containing protein" evidence="2">
    <location>
        <begin position="21"/>
        <end position="987"/>
    </location>
</feature>
<feature type="signal peptide" evidence="2">
    <location>
        <begin position="1"/>
        <end position="20"/>
    </location>
</feature>
<name>A0A317EUC5_9SPHI</name>
<dbReference type="PANTHER" id="PTHR37456">
    <property type="entry name" value="SI:CH211-266K2.1"/>
    <property type="match status" value="1"/>
</dbReference>
<keyword evidence="2" id="KW-0732">Signal</keyword>
<dbReference type="SUPFAM" id="SSF101967">
    <property type="entry name" value="Adhesin YadA, collagen-binding domain"/>
    <property type="match status" value="1"/>
</dbReference>
<dbReference type="Gene3D" id="2.150.10.10">
    <property type="entry name" value="Serralysin-like metalloprotease, C-terminal"/>
    <property type="match status" value="2"/>
</dbReference>
<evidence type="ECO:0000256" key="2">
    <source>
        <dbReference type="SAM" id="SignalP"/>
    </source>
</evidence>
<feature type="compositionally biased region" description="Low complexity" evidence="1">
    <location>
        <begin position="232"/>
        <end position="244"/>
    </location>
</feature>
<dbReference type="CDD" id="cd12820">
    <property type="entry name" value="LbR_YadA-like"/>
    <property type="match status" value="1"/>
</dbReference>
<dbReference type="OrthoDB" id="773395at2"/>
<feature type="compositionally biased region" description="Basic and acidic residues" evidence="1">
    <location>
        <begin position="178"/>
        <end position="190"/>
    </location>
</feature>
<dbReference type="EMBL" id="QGNY01000006">
    <property type="protein sequence ID" value="PWS30560.1"/>
    <property type="molecule type" value="Genomic_DNA"/>
</dbReference>
<dbReference type="GO" id="GO:0019867">
    <property type="term" value="C:outer membrane"/>
    <property type="evidence" value="ECO:0007669"/>
    <property type="project" value="InterPro"/>
</dbReference>
<feature type="region of interest" description="Disordered" evidence="1">
    <location>
        <begin position="99"/>
        <end position="127"/>
    </location>
</feature>